<keyword evidence="2" id="KW-1133">Transmembrane helix</keyword>
<gene>
    <name evidence="3" type="ORF">BJ992_005699</name>
</gene>
<feature type="transmembrane region" description="Helical" evidence="2">
    <location>
        <begin position="9"/>
        <end position="28"/>
    </location>
</feature>
<proteinExistence type="predicted"/>
<dbReference type="AlphaFoldDB" id="A0A7X0M8W0"/>
<evidence type="ECO:0008006" key="5">
    <source>
        <dbReference type="Google" id="ProtNLM"/>
    </source>
</evidence>
<sequence>MAQLRDRRGLAFAGVVVALAAVGVYLTLRPPSPGQTGAAPERSASVVTTGPAEPPAGSPAPRVSPGSFDIYKYLPFTRDQIAAAADAAQRFAVSYATYRYDEDPVSYAERLKGFTTAELGTVLSRDVTTPALVEQNRAGEIVSSGSARLKNIRDMAGGSIVFVVTVVQHITAKDGPQDRSSDYAVTLTQVGAEWKVFDMQPADLGQEGDPGQGSIQ</sequence>
<keyword evidence="2" id="KW-0812">Transmembrane</keyword>
<feature type="region of interest" description="Disordered" evidence="1">
    <location>
        <begin position="31"/>
        <end position="63"/>
    </location>
</feature>
<protein>
    <recommendedName>
        <fullName evidence="5">Mce-associated membrane protein</fullName>
    </recommendedName>
</protein>
<evidence type="ECO:0000313" key="3">
    <source>
        <dbReference type="EMBL" id="MBB6476268.1"/>
    </source>
</evidence>
<evidence type="ECO:0000256" key="2">
    <source>
        <dbReference type="SAM" id="Phobius"/>
    </source>
</evidence>
<reference evidence="3 4" key="1">
    <citation type="submission" date="2020-08" db="EMBL/GenBank/DDBJ databases">
        <title>Sequencing the genomes of 1000 actinobacteria strains.</title>
        <authorList>
            <person name="Klenk H.-P."/>
        </authorList>
    </citation>
    <scope>NUCLEOTIDE SEQUENCE [LARGE SCALE GENOMIC DNA]</scope>
    <source>
        <strain evidence="3 4">DSM 44936</strain>
    </source>
</reference>
<dbReference type="Proteomes" id="UP000555564">
    <property type="component" value="Unassembled WGS sequence"/>
</dbReference>
<accession>A0A7X0M8W0</accession>
<evidence type="ECO:0000256" key="1">
    <source>
        <dbReference type="SAM" id="MobiDB-lite"/>
    </source>
</evidence>
<comment type="caution">
    <text evidence="3">The sequence shown here is derived from an EMBL/GenBank/DDBJ whole genome shotgun (WGS) entry which is preliminary data.</text>
</comment>
<keyword evidence="2" id="KW-0472">Membrane</keyword>
<evidence type="ECO:0000313" key="4">
    <source>
        <dbReference type="Proteomes" id="UP000555564"/>
    </source>
</evidence>
<keyword evidence="4" id="KW-1185">Reference proteome</keyword>
<organism evidence="3 4">
    <name type="scientific">Sphaerisporangium rubeum</name>
    <dbReference type="NCBI Taxonomy" id="321317"/>
    <lineage>
        <taxon>Bacteria</taxon>
        <taxon>Bacillati</taxon>
        <taxon>Actinomycetota</taxon>
        <taxon>Actinomycetes</taxon>
        <taxon>Streptosporangiales</taxon>
        <taxon>Streptosporangiaceae</taxon>
        <taxon>Sphaerisporangium</taxon>
    </lineage>
</organism>
<dbReference type="RefSeq" id="WP_184986192.1">
    <property type="nucleotide sequence ID" value="NZ_BAAALO010000041.1"/>
</dbReference>
<dbReference type="EMBL" id="JACHIU010000001">
    <property type="protein sequence ID" value="MBB6476268.1"/>
    <property type="molecule type" value="Genomic_DNA"/>
</dbReference>
<name>A0A7X0M8W0_9ACTN</name>